<dbReference type="WBParaSite" id="SCUD_0002244901-mRNA-1">
    <property type="protein sequence ID" value="SCUD_0002244901-mRNA-1"/>
    <property type="gene ID" value="SCUD_0002244901"/>
</dbReference>
<dbReference type="EMBL" id="UZAK01049400">
    <property type="protein sequence ID" value="VDP78954.1"/>
    <property type="molecule type" value="Genomic_DNA"/>
</dbReference>
<reference evidence="3" key="1">
    <citation type="submission" date="2016-06" db="UniProtKB">
        <authorList>
            <consortium name="WormBaseParasite"/>
        </authorList>
    </citation>
    <scope>IDENTIFICATION</scope>
</reference>
<evidence type="ECO:0000313" key="1">
    <source>
        <dbReference type="EMBL" id="VDP78954.1"/>
    </source>
</evidence>
<proteinExistence type="predicted"/>
<gene>
    <name evidence="1" type="ORF">SCUD_LOCUS22444</name>
</gene>
<evidence type="ECO:0000313" key="2">
    <source>
        <dbReference type="Proteomes" id="UP000279833"/>
    </source>
</evidence>
<reference evidence="1 2" key="2">
    <citation type="submission" date="2018-11" db="EMBL/GenBank/DDBJ databases">
        <authorList>
            <consortium name="Pathogen Informatics"/>
        </authorList>
    </citation>
    <scope>NUCLEOTIDE SEQUENCE [LARGE SCALE GENOMIC DNA]</scope>
    <source>
        <strain evidence="1">Dakar</strain>
        <strain evidence="2">Dakar, Senegal</strain>
    </source>
</reference>
<dbReference type="Proteomes" id="UP000279833">
    <property type="component" value="Unassembled WGS sequence"/>
</dbReference>
<accession>A0A183L532</accession>
<keyword evidence="2" id="KW-1185">Reference proteome</keyword>
<evidence type="ECO:0000313" key="3">
    <source>
        <dbReference type="WBParaSite" id="SCUD_0002244901-mRNA-1"/>
    </source>
</evidence>
<name>A0A183L532_9TREM</name>
<organism evidence="3">
    <name type="scientific">Schistosoma curassoni</name>
    <dbReference type="NCBI Taxonomy" id="6186"/>
    <lineage>
        <taxon>Eukaryota</taxon>
        <taxon>Metazoa</taxon>
        <taxon>Spiralia</taxon>
        <taxon>Lophotrochozoa</taxon>
        <taxon>Platyhelminthes</taxon>
        <taxon>Trematoda</taxon>
        <taxon>Digenea</taxon>
        <taxon>Strigeidida</taxon>
        <taxon>Schistosomatoidea</taxon>
        <taxon>Schistosomatidae</taxon>
        <taxon>Schistosoma</taxon>
    </lineage>
</organism>
<protein>
    <submittedName>
        <fullName evidence="3">ATP-binding protein</fullName>
    </submittedName>
</protein>
<dbReference type="AlphaFoldDB" id="A0A183L532"/>
<sequence length="83" mass="9825">MQLHEDTDLLNKLNKALPENIRVLEVAGLKSGWSYRNQSLSSQQILRERRSALANLNFDGERWFLLEKISFRVKIWWLKNAIN</sequence>